<evidence type="ECO:0000313" key="2">
    <source>
        <dbReference type="Proteomes" id="UP000321083"/>
    </source>
</evidence>
<dbReference type="EMBL" id="SRHE01000892">
    <property type="protein sequence ID" value="TWW08014.1"/>
    <property type="molecule type" value="Genomic_DNA"/>
</dbReference>
<proteinExistence type="predicted"/>
<gene>
    <name evidence="1" type="ORF">E3A20_28590</name>
</gene>
<keyword evidence="2" id="KW-1185">Reference proteome</keyword>
<accession>A0A5C6M434</accession>
<dbReference type="AlphaFoldDB" id="A0A5C6M434"/>
<name>A0A5C6M434_9PLAN</name>
<dbReference type="Proteomes" id="UP000321083">
    <property type="component" value="Unassembled WGS sequence"/>
</dbReference>
<comment type="caution">
    <text evidence="1">The sequence shown here is derived from an EMBL/GenBank/DDBJ whole genome shotgun (WGS) entry which is preliminary data.</text>
</comment>
<feature type="non-terminal residue" evidence="1">
    <location>
        <position position="76"/>
    </location>
</feature>
<reference evidence="1 2" key="2">
    <citation type="submission" date="2019-08" db="EMBL/GenBank/DDBJ databases">
        <authorList>
            <person name="Henke P."/>
        </authorList>
    </citation>
    <scope>NUCLEOTIDE SEQUENCE [LARGE SCALE GENOMIC DNA]</scope>
    <source>
        <strain evidence="1">Phe10_nw2017</strain>
    </source>
</reference>
<organism evidence="1 2">
    <name type="scientific">Planctomyces bekefii</name>
    <dbReference type="NCBI Taxonomy" id="1653850"/>
    <lineage>
        <taxon>Bacteria</taxon>
        <taxon>Pseudomonadati</taxon>
        <taxon>Planctomycetota</taxon>
        <taxon>Planctomycetia</taxon>
        <taxon>Planctomycetales</taxon>
        <taxon>Planctomycetaceae</taxon>
        <taxon>Planctomyces</taxon>
    </lineage>
</organism>
<protein>
    <submittedName>
        <fullName evidence="1">Uncharacterized protein</fullName>
    </submittedName>
</protein>
<reference evidence="1 2" key="1">
    <citation type="submission" date="2019-08" db="EMBL/GenBank/DDBJ databases">
        <title>100 year-old enigma solved: identification of Planctomyces bekefii, the type genus and species of the phylum Planctomycetes.</title>
        <authorList>
            <person name="Svetlana D.N."/>
            <person name="Overmann J."/>
        </authorList>
    </citation>
    <scope>NUCLEOTIDE SEQUENCE [LARGE SCALE GENOMIC DNA]</scope>
    <source>
        <strain evidence="1">Phe10_nw2017</strain>
    </source>
</reference>
<evidence type="ECO:0000313" key="1">
    <source>
        <dbReference type="EMBL" id="TWW08014.1"/>
    </source>
</evidence>
<sequence length="76" mass="8459">MKQNPPRILTISKPYVAKAYRNKLTELAHLFSNCFKDAEEAMPKGVHGGVLGSPRTFPSRPTGPRIGSKLFVVSRY</sequence>